<evidence type="ECO:0000313" key="4">
    <source>
        <dbReference type="EMBL" id="SEI55776.1"/>
    </source>
</evidence>
<evidence type="ECO:0000259" key="2">
    <source>
        <dbReference type="Pfam" id="PF11495"/>
    </source>
</evidence>
<dbReference type="AlphaFoldDB" id="A0A143Y350"/>
<gene>
    <name evidence="4" type="ORF">SAMN05216375_101203</name>
    <name evidence="3" type="ORF">TR210_65</name>
</gene>
<feature type="domain" description="Transcription regulator TrmB C-terminal" evidence="2">
    <location>
        <begin position="107"/>
        <end position="201"/>
    </location>
</feature>
<dbReference type="SUPFAM" id="SSF46785">
    <property type="entry name" value="Winged helix' DNA-binding domain"/>
    <property type="match status" value="1"/>
</dbReference>
<evidence type="ECO:0000259" key="1">
    <source>
        <dbReference type="Pfam" id="PF01978"/>
    </source>
</evidence>
<dbReference type="CDD" id="cd09124">
    <property type="entry name" value="PLDc_like_TrmB_middle"/>
    <property type="match status" value="1"/>
</dbReference>
<dbReference type="STRING" id="640938.TR210_65"/>
<dbReference type="Proteomes" id="UP000199280">
    <property type="component" value="Unassembled WGS sequence"/>
</dbReference>
<evidence type="ECO:0000313" key="3">
    <source>
        <dbReference type="EMBL" id="CZQ80557.1"/>
    </source>
</evidence>
<dbReference type="InterPro" id="IPR051797">
    <property type="entry name" value="TrmB-like"/>
</dbReference>
<accession>A0A143Y350</accession>
<organism evidence="3 5">
    <name type="scientific">Trichococcus ilyis</name>
    <dbReference type="NCBI Taxonomy" id="640938"/>
    <lineage>
        <taxon>Bacteria</taxon>
        <taxon>Bacillati</taxon>
        <taxon>Bacillota</taxon>
        <taxon>Bacilli</taxon>
        <taxon>Lactobacillales</taxon>
        <taxon>Carnobacteriaceae</taxon>
        <taxon>Trichococcus</taxon>
    </lineage>
</organism>
<reference evidence="4 6" key="2">
    <citation type="submission" date="2016-10" db="EMBL/GenBank/DDBJ databases">
        <authorList>
            <person name="Varghese N."/>
            <person name="Submissions S."/>
        </authorList>
    </citation>
    <scope>NUCLEOTIDE SEQUENCE [LARGE SCALE GENOMIC DNA]</scope>
    <source>
        <strain evidence="4 6">DSM 22150</strain>
    </source>
</reference>
<dbReference type="RefSeq" id="WP_068620402.1">
    <property type="nucleotide sequence ID" value="NZ_FJNB01000001.1"/>
</dbReference>
<dbReference type="InterPro" id="IPR036388">
    <property type="entry name" value="WH-like_DNA-bd_sf"/>
</dbReference>
<evidence type="ECO:0000313" key="6">
    <source>
        <dbReference type="Proteomes" id="UP000199280"/>
    </source>
</evidence>
<dbReference type="OrthoDB" id="1493540at2"/>
<dbReference type="Pfam" id="PF11495">
    <property type="entry name" value="Regulator_TrmB"/>
    <property type="match status" value="1"/>
</dbReference>
<dbReference type="EMBL" id="FNYT01000001">
    <property type="protein sequence ID" value="SEI55776.1"/>
    <property type="molecule type" value="Genomic_DNA"/>
</dbReference>
<keyword evidence="6" id="KW-1185">Reference proteome</keyword>
<dbReference type="InterPro" id="IPR036390">
    <property type="entry name" value="WH_DNA-bd_sf"/>
</dbReference>
<dbReference type="Gene3D" id="1.10.10.10">
    <property type="entry name" value="Winged helix-like DNA-binding domain superfamily/Winged helix DNA-binding domain"/>
    <property type="match status" value="1"/>
</dbReference>
<evidence type="ECO:0000313" key="5">
    <source>
        <dbReference type="Proteomes" id="UP000076878"/>
    </source>
</evidence>
<name>A0A143Y350_9LACT</name>
<dbReference type="PANTHER" id="PTHR34293">
    <property type="entry name" value="HTH-TYPE TRANSCRIPTIONAL REGULATOR TRMBL2"/>
    <property type="match status" value="1"/>
</dbReference>
<dbReference type="InterPro" id="IPR021586">
    <property type="entry name" value="Tscrpt_reg_TrmB_C"/>
</dbReference>
<reference evidence="3 5" key="1">
    <citation type="submission" date="2016-02" db="EMBL/GenBank/DDBJ databases">
        <authorList>
            <person name="Wen L."/>
            <person name="He K."/>
            <person name="Yang H."/>
        </authorList>
    </citation>
    <scope>NUCLEOTIDE SEQUENCE [LARGE SCALE GENOMIC DNA]</scope>
    <source>
        <strain evidence="3">Trichococcus_R210</strain>
    </source>
</reference>
<proteinExistence type="predicted"/>
<dbReference type="SUPFAM" id="SSF56024">
    <property type="entry name" value="Phospholipase D/nuclease"/>
    <property type="match status" value="1"/>
</dbReference>
<sequence>MDNTELLTRFNLTRHEATIYLTLLADGDLNGYEVSKVTGISRSNAYASLASLVEKGAAFIIEGETTRYTPVPVEEFCGNKIRSLQETKQELIKNIPQRREDAEGYITITGEHRIMDKMRNMISESKSRVYLSISGNILPALLPEMQAAHLRGIKMVVITDTPFPEDGMTVHLLNKPKKQVRIIVDSTIVLTGDIDEGEFSTCLYSGKKNVVDLLKESLQNEIKVVEMMRGIEAK</sequence>
<dbReference type="PANTHER" id="PTHR34293:SF1">
    <property type="entry name" value="HTH-TYPE TRANSCRIPTIONAL REGULATOR TRMBL2"/>
    <property type="match status" value="1"/>
</dbReference>
<feature type="domain" description="Transcription regulator TrmB N-terminal" evidence="1">
    <location>
        <begin position="7"/>
        <end position="74"/>
    </location>
</feature>
<dbReference type="Proteomes" id="UP000076878">
    <property type="component" value="Unassembled WGS sequence"/>
</dbReference>
<dbReference type="Pfam" id="PF01978">
    <property type="entry name" value="TrmB"/>
    <property type="match status" value="1"/>
</dbReference>
<protein>
    <submittedName>
        <fullName evidence="3 4">Sugar-specific transcriptional regulator TrmB</fullName>
    </submittedName>
</protein>
<dbReference type="EMBL" id="FJNB01000001">
    <property type="protein sequence ID" value="CZQ80557.1"/>
    <property type="molecule type" value="Genomic_DNA"/>
</dbReference>
<dbReference type="InterPro" id="IPR002831">
    <property type="entry name" value="Tscrpt_reg_TrmB_N"/>
</dbReference>